<accession>A0AAP0PFA4</accession>
<keyword evidence="3" id="KW-1185">Reference proteome</keyword>
<dbReference type="AlphaFoldDB" id="A0AAP0PFA4"/>
<name>A0AAP0PFA4_9MAGN</name>
<organism evidence="2 3">
    <name type="scientific">Stephania japonica</name>
    <dbReference type="NCBI Taxonomy" id="461633"/>
    <lineage>
        <taxon>Eukaryota</taxon>
        <taxon>Viridiplantae</taxon>
        <taxon>Streptophyta</taxon>
        <taxon>Embryophyta</taxon>
        <taxon>Tracheophyta</taxon>
        <taxon>Spermatophyta</taxon>
        <taxon>Magnoliopsida</taxon>
        <taxon>Ranunculales</taxon>
        <taxon>Menispermaceae</taxon>
        <taxon>Menispermoideae</taxon>
        <taxon>Cissampelideae</taxon>
        <taxon>Stephania</taxon>
    </lineage>
</organism>
<evidence type="ECO:0000313" key="3">
    <source>
        <dbReference type="Proteomes" id="UP001417504"/>
    </source>
</evidence>
<protein>
    <submittedName>
        <fullName evidence="2">Uncharacterized protein</fullName>
    </submittedName>
</protein>
<gene>
    <name evidence="2" type="ORF">Sjap_009280</name>
</gene>
<evidence type="ECO:0000313" key="2">
    <source>
        <dbReference type="EMBL" id="KAK9138686.1"/>
    </source>
</evidence>
<feature type="compositionally biased region" description="Polar residues" evidence="1">
    <location>
        <begin position="1"/>
        <end position="10"/>
    </location>
</feature>
<reference evidence="2 3" key="1">
    <citation type="submission" date="2024-01" db="EMBL/GenBank/DDBJ databases">
        <title>Genome assemblies of Stephania.</title>
        <authorList>
            <person name="Yang L."/>
        </authorList>
    </citation>
    <scope>NUCLEOTIDE SEQUENCE [LARGE SCALE GENOMIC DNA]</scope>
    <source>
        <strain evidence="2">QJT</strain>
        <tissue evidence="2">Leaf</tissue>
    </source>
</reference>
<proteinExistence type="predicted"/>
<sequence>MKSTPPLSLQPQNNNQVSVFNNNFNPSSESDFDNNFTNHESSVYNSSTSTTTSNSRPTSATSHLFLQHAHNLHSPTSTTTISTFTPRLPSSTTILSVLYLFEFVQSPLQEYIHQIILCLDCNTILVGSLNGIYPSIHPLLGLQYYSCGKLECFLAVHARITLVSPSIPTA</sequence>
<dbReference type="Proteomes" id="UP001417504">
    <property type="component" value="Unassembled WGS sequence"/>
</dbReference>
<comment type="caution">
    <text evidence="2">The sequence shown here is derived from an EMBL/GenBank/DDBJ whole genome shotgun (WGS) entry which is preliminary data.</text>
</comment>
<dbReference type="EMBL" id="JBBNAE010000003">
    <property type="protein sequence ID" value="KAK9138686.1"/>
    <property type="molecule type" value="Genomic_DNA"/>
</dbReference>
<feature type="region of interest" description="Disordered" evidence="1">
    <location>
        <begin position="1"/>
        <end position="58"/>
    </location>
</feature>
<evidence type="ECO:0000256" key="1">
    <source>
        <dbReference type="SAM" id="MobiDB-lite"/>
    </source>
</evidence>
<feature type="compositionally biased region" description="Low complexity" evidence="1">
    <location>
        <begin position="11"/>
        <end position="58"/>
    </location>
</feature>